<protein>
    <recommendedName>
        <fullName evidence="9">Ribosomal RNA-processing protein 43</fullName>
    </recommendedName>
</protein>
<comment type="caution">
    <text evidence="11">The sequence shown here is derived from an EMBL/GenBank/DDBJ whole genome shotgun (WGS) entry which is preliminary data.</text>
</comment>
<evidence type="ECO:0000256" key="4">
    <source>
        <dbReference type="ARBA" id="ARBA00022490"/>
    </source>
</evidence>
<keyword evidence="7" id="KW-0694">RNA-binding</keyword>
<dbReference type="Pfam" id="PF01138">
    <property type="entry name" value="RNase_PH"/>
    <property type="match status" value="1"/>
</dbReference>
<dbReference type="GO" id="GO:0000467">
    <property type="term" value="P:exonucleolytic trimming to generate mature 3'-end of 5.8S rRNA from tricistronic rRNA transcript (SSU-rRNA, 5.8S rRNA, LSU-rRNA)"/>
    <property type="evidence" value="ECO:0007669"/>
    <property type="project" value="TreeGrafter"/>
</dbReference>
<evidence type="ECO:0000313" key="12">
    <source>
        <dbReference type="Proteomes" id="UP000279236"/>
    </source>
</evidence>
<dbReference type="AlphaFoldDB" id="A0A427Y678"/>
<evidence type="ECO:0000256" key="7">
    <source>
        <dbReference type="ARBA" id="ARBA00022884"/>
    </source>
</evidence>
<sequence length="295" mass="31266">MATAVQQPDASSSSEPLAGPSAAAVFKRLHPDQYLTRFLDQGYRPDGRRLDAWRDVSVNVGSIATADGSALVRMGDTTMVCGVKAEIAEPSGSAPDEGFVVPNIDLPALCSPKFKPGPPVDEAQAMSNWLNDLLVSSRTLPPTSLVIAPGKAAWSIYIDVVCINYDGNAYDAAVLAVMAALRNTRLPRATYSDETMQTTCDASDKFPLPLGRIPLACSFGIFQSSHVLPDPTAFEQPLLPTTITVALDEEGRACGVRHEGLGGVAGKSGASVLDEAWSAAEARAKELRHVLEEQS</sequence>
<dbReference type="GO" id="GO:0000176">
    <property type="term" value="C:nuclear exosome (RNase complex)"/>
    <property type="evidence" value="ECO:0007669"/>
    <property type="project" value="UniProtKB-ARBA"/>
</dbReference>
<dbReference type="GO" id="GO:0034475">
    <property type="term" value="P:U4 snRNA 3'-end processing"/>
    <property type="evidence" value="ECO:0007669"/>
    <property type="project" value="TreeGrafter"/>
</dbReference>
<dbReference type="PANTHER" id="PTHR11097:SF9">
    <property type="entry name" value="EXOSOME COMPLEX COMPONENT RRP43"/>
    <property type="match status" value="1"/>
</dbReference>
<dbReference type="GO" id="GO:0071028">
    <property type="term" value="P:nuclear mRNA surveillance"/>
    <property type="evidence" value="ECO:0007669"/>
    <property type="project" value="TreeGrafter"/>
</dbReference>
<dbReference type="GO" id="GO:0034476">
    <property type="term" value="P:U5 snRNA 3'-end processing"/>
    <property type="evidence" value="ECO:0007669"/>
    <property type="project" value="TreeGrafter"/>
</dbReference>
<dbReference type="InterPro" id="IPR033196">
    <property type="entry name" value="Rrp43"/>
</dbReference>
<keyword evidence="4" id="KW-0963">Cytoplasm</keyword>
<dbReference type="PANTHER" id="PTHR11097">
    <property type="entry name" value="EXOSOME COMPLEX EXONUCLEASE RIBOSOMAL RNA PROCESSING PROTEIN"/>
    <property type="match status" value="1"/>
</dbReference>
<dbReference type="SUPFAM" id="SSF54211">
    <property type="entry name" value="Ribosomal protein S5 domain 2-like"/>
    <property type="match status" value="1"/>
</dbReference>
<dbReference type="GO" id="GO:0000177">
    <property type="term" value="C:cytoplasmic exosome (RNase complex)"/>
    <property type="evidence" value="ECO:0007669"/>
    <property type="project" value="TreeGrafter"/>
</dbReference>
<dbReference type="CDD" id="cd11369">
    <property type="entry name" value="RNase_PH_RRP43"/>
    <property type="match status" value="1"/>
</dbReference>
<dbReference type="InterPro" id="IPR001247">
    <property type="entry name" value="ExoRNase_PH_dom1"/>
</dbReference>
<dbReference type="RefSeq" id="XP_028479384.1">
    <property type="nucleotide sequence ID" value="XM_028620412.1"/>
</dbReference>
<dbReference type="STRING" id="105984.A0A427Y678"/>
<dbReference type="GO" id="GO:0071038">
    <property type="term" value="P:TRAMP-dependent tRNA surveillance pathway"/>
    <property type="evidence" value="ECO:0007669"/>
    <property type="project" value="TreeGrafter"/>
</dbReference>
<comment type="similarity">
    <text evidence="3">Belongs to the RNase PH family.</text>
</comment>
<dbReference type="GO" id="GO:0071035">
    <property type="term" value="P:nuclear polyadenylation-dependent rRNA catabolic process"/>
    <property type="evidence" value="ECO:0007669"/>
    <property type="project" value="TreeGrafter"/>
</dbReference>
<reference evidence="11 12" key="1">
    <citation type="submission" date="2018-11" db="EMBL/GenBank/DDBJ databases">
        <title>Genome sequence of Apiotrichum porosum DSM 27194.</title>
        <authorList>
            <person name="Aliyu H."/>
            <person name="Gorte O."/>
            <person name="Ochsenreither K."/>
        </authorList>
    </citation>
    <scope>NUCLEOTIDE SEQUENCE [LARGE SCALE GENOMIC DNA]</scope>
    <source>
        <strain evidence="11 12">DSM 27194</strain>
    </source>
</reference>
<organism evidence="11 12">
    <name type="scientific">Apiotrichum porosum</name>
    <dbReference type="NCBI Taxonomy" id="105984"/>
    <lineage>
        <taxon>Eukaryota</taxon>
        <taxon>Fungi</taxon>
        <taxon>Dikarya</taxon>
        <taxon>Basidiomycota</taxon>
        <taxon>Agaricomycotina</taxon>
        <taxon>Tremellomycetes</taxon>
        <taxon>Trichosporonales</taxon>
        <taxon>Trichosporonaceae</taxon>
        <taxon>Apiotrichum</taxon>
    </lineage>
</organism>
<dbReference type="Gene3D" id="3.30.230.70">
    <property type="entry name" value="GHMP Kinase, N-terminal domain"/>
    <property type="match status" value="1"/>
</dbReference>
<evidence type="ECO:0000256" key="1">
    <source>
        <dbReference type="ARBA" id="ARBA00004496"/>
    </source>
</evidence>
<dbReference type="Proteomes" id="UP000279236">
    <property type="component" value="Unassembled WGS sequence"/>
</dbReference>
<dbReference type="SUPFAM" id="SSF55666">
    <property type="entry name" value="Ribonuclease PH domain 2-like"/>
    <property type="match status" value="1"/>
</dbReference>
<feature type="domain" description="Exoribonuclease phosphorolytic" evidence="10">
    <location>
        <begin position="54"/>
        <end position="187"/>
    </location>
</feature>
<evidence type="ECO:0000313" key="11">
    <source>
        <dbReference type="EMBL" id="RSH86599.1"/>
    </source>
</evidence>
<comment type="subcellular location">
    <subcellularLocation>
        <location evidence="1">Cytoplasm</location>
    </subcellularLocation>
    <subcellularLocation>
        <location evidence="2">Nucleus</location>
        <location evidence="2">Nucleolus</location>
    </subcellularLocation>
</comment>
<keyword evidence="8" id="KW-0539">Nucleus</keyword>
<keyword evidence="5" id="KW-0698">rRNA processing</keyword>
<dbReference type="GeneID" id="39589411"/>
<keyword evidence="6" id="KW-0271">Exosome</keyword>
<dbReference type="GO" id="GO:0035925">
    <property type="term" value="F:mRNA 3'-UTR AU-rich region binding"/>
    <property type="evidence" value="ECO:0007669"/>
    <property type="project" value="TreeGrafter"/>
</dbReference>
<dbReference type="GO" id="GO:0005730">
    <property type="term" value="C:nucleolus"/>
    <property type="evidence" value="ECO:0007669"/>
    <property type="project" value="UniProtKB-SubCell"/>
</dbReference>
<gene>
    <name evidence="11" type="ORF">EHS24_004868</name>
</gene>
<evidence type="ECO:0000256" key="8">
    <source>
        <dbReference type="ARBA" id="ARBA00023242"/>
    </source>
</evidence>
<dbReference type="InterPro" id="IPR020568">
    <property type="entry name" value="Ribosomal_Su5_D2-typ_SF"/>
</dbReference>
<accession>A0A427Y678</accession>
<dbReference type="InterPro" id="IPR027408">
    <property type="entry name" value="PNPase/RNase_PH_dom_sf"/>
</dbReference>
<proteinExistence type="inferred from homology"/>
<evidence type="ECO:0000256" key="2">
    <source>
        <dbReference type="ARBA" id="ARBA00004604"/>
    </source>
</evidence>
<dbReference type="InterPro" id="IPR050590">
    <property type="entry name" value="Exosome_comp_Rrp42_subfam"/>
</dbReference>
<dbReference type="GO" id="GO:0016075">
    <property type="term" value="P:rRNA catabolic process"/>
    <property type="evidence" value="ECO:0007669"/>
    <property type="project" value="TreeGrafter"/>
</dbReference>
<evidence type="ECO:0000256" key="5">
    <source>
        <dbReference type="ARBA" id="ARBA00022552"/>
    </source>
</evidence>
<name>A0A427Y678_9TREE</name>
<dbReference type="OrthoDB" id="45882at2759"/>
<dbReference type="InterPro" id="IPR036345">
    <property type="entry name" value="ExoRNase_PH_dom2_sf"/>
</dbReference>
<evidence type="ECO:0000256" key="3">
    <source>
        <dbReference type="ARBA" id="ARBA00006678"/>
    </source>
</evidence>
<evidence type="ECO:0000256" key="9">
    <source>
        <dbReference type="ARBA" id="ARBA00030617"/>
    </source>
</evidence>
<keyword evidence="12" id="KW-1185">Reference proteome</keyword>
<dbReference type="FunFam" id="3.30.230.70:FF:000017">
    <property type="entry name" value="Exosome complex component Rrp42"/>
    <property type="match status" value="1"/>
</dbReference>
<dbReference type="EMBL" id="RSCE01000002">
    <property type="protein sequence ID" value="RSH86599.1"/>
    <property type="molecule type" value="Genomic_DNA"/>
</dbReference>
<evidence type="ECO:0000256" key="6">
    <source>
        <dbReference type="ARBA" id="ARBA00022835"/>
    </source>
</evidence>
<dbReference type="GO" id="GO:0034473">
    <property type="term" value="P:U1 snRNA 3'-end processing"/>
    <property type="evidence" value="ECO:0007669"/>
    <property type="project" value="TreeGrafter"/>
</dbReference>
<evidence type="ECO:0000259" key="10">
    <source>
        <dbReference type="Pfam" id="PF01138"/>
    </source>
</evidence>